<dbReference type="Pfam" id="PF00535">
    <property type="entry name" value="Glycos_transf_2"/>
    <property type="match status" value="1"/>
</dbReference>
<dbReference type="EMBL" id="BMKP01000003">
    <property type="protein sequence ID" value="GGF08367.1"/>
    <property type="molecule type" value="Genomic_DNA"/>
</dbReference>
<dbReference type="SUPFAM" id="SSF53448">
    <property type="entry name" value="Nucleotide-diphospho-sugar transferases"/>
    <property type="match status" value="1"/>
</dbReference>
<proteinExistence type="predicted"/>
<evidence type="ECO:0000313" key="3">
    <source>
        <dbReference type="Proteomes" id="UP000655016"/>
    </source>
</evidence>
<dbReference type="InterPro" id="IPR029044">
    <property type="entry name" value="Nucleotide-diphossugar_trans"/>
</dbReference>
<gene>
    <name evidence="2" type="ORF">GCM10011518_17010</name>
</gene>
<comment type="caution">
    <text evidence="2">The sequence shown here is derived from an EMBL/GenBank/DDBJ whole genome shotgun (WGS) entry which is preliminary data.</text>
</comment>
<dbReference type="InterPro" id="IPR001173">
    <property type="entry name" value="Glyco_trans_2-like"/>
</dbReference>
<dbReference type="RefSeq" id="WP_163393928.1">
    <property type="nucleotide sequence ID" value="NZ_BMKP01000003.1"/>
</dbReference>
<protein>
    <recommendedName>
        <fullName evidence="1">Glycosyltransferase 2-like domain-containing protein</fullName>
    </recommendedName>
</protein>
<name>A0ABQ1U0U0_9FLAO</name>
<reference evidence="3" key="1">
    <citation type="journal article" date="2019" name="Int. J. Syst. Evol. Microbiol.">
        <title>The Global Catalogue of Microorganisms (GCM) 10K type strain sequencing project: providing services to taxonomists for standard genome sequencing and annotation.</title>
        <authorList>
            <consortium name="The Broad Institute Genomics Platform"/>
            <consortium name="The Broad Institute Genome Sequencing Center for Infectious Disease"/>
            <person name="Wu L."/>
            <person name="Ma J."/>
        </authorList>
    </citation>
    <scope>NUCLEOTIDE SEQUENCE [LARGE SCALE GENOMIC DNA]</scope>
    <source>
        <strain evidence="3">CGMCC 1.16060</strain>
    </source>
</reference>
<dbReference type="Gene3D" id="3.90.550.10">
    <property type="entry name" value="Spore Coat Polysaccharide Biosynthesis Protein SpsA, Chain A"/>
    <property type="match status" value="1"/>
</dbReference>
<dbReference type="Proteomes" id="UP000655016">
    <property type="component" value="Unassembled WGS sequence"/>
</dbReference>
<feature type="domain" description="Glycosyltransferase 2-like" evidence="1">
    <location>
        <begin position="7"/>
        <end position="149"/>
    </location>
</feature>
<keyword evidence="3" id="KW-1185">Reference proteome</keyword>
<sequence length="296" mass="34727">MNYPKISIVTPNFNGGEYLEDTILSVLSQNYPNLEYIIIDGGSTDNSIAIIKKYEFQLTYWVSEPDNGLYEAVQKGFDKSTGEIMAWINSDDVYHPKAFFTVAEIFTLNGVNWLQGVPSTLDETGRTIGVSKVKKWSKFNYYTGNFHWIQQESVFWRRSLWEISGGKLETKMKYASDLELWLRFFRFEKLYVTNALLAGFRIRSKNQLSLDHKDDYFNEASDKINNEVSHFISLEEKKVVAQITKHNVVTAKLRFKPLRQIFDLIFYMKMRKNKEAIFDYPPKIIFDRKSQKFKID</sequence>
<dbReference type="PANTHER" id="PTHR22916:SF65">
    <property type="entry name" value="SLR1065 PROTEIN"/>
    <property type="match status" value="1"/>
</dbReference>
<dbReference type="PANTHER" id="PTHR22916">
    <property type="entry name" value="GLYCOSYLTRANSFERASE"/>
    <property type="match status" value="1"/>
</dbReference>
<evidence type="ECO:0000313" key="2">
    <source>
        <dbReference type="EMBL" id="GGF08367.1"/>
    </source>
</evidence>
<evidence type="ECO:0000259" key="1">
    <source>
        <dbReference type="Pfam" id="PF00535"/>
    </source>
</evidence>
<organism evidence="2 3">
    <name type="scientific">Flavobacterium limi</name>
    <dbReference type="NCBI Taxonomy" id="2045105"/>
    <lineage>
        <taxon>Bacteria</taxon>
        <taxon>Pseudomonadati</taxon>
        <taxon>Bacteroidota</taxon>
        <taxon>Flavobacteriia</taxon>
        <taxon>Flavobacteriales</taxon>
        <taxon>Flavobacteriaceae</taxon>
        <taxon>Flavobacterium</taxon>
    </lineage>
</organism>
<dbReference type="CDD" id="cd06433">
    <property type="entry name" value="GT_2_WfgS_like"/>
    <property type="match status" value="1"/>
</dbReference>
<accession>A0ABQ1U0U0</accession>